<evidence type="ECO:0000259" key="4">
    <source>
        <dbReference type="Pfam" id="PF01082"/>
    </source>
</evidence>
<evidence type="ECO:0000259" key="6">
    <source>
        <dbReference type="Pfam" id="PF24784"/>
    </source>
</evidence>
<dbReference type="Pfam" id="PF03712">
    <property type="entry name" value="Cu2_monoox_C"/>
    <property type="match status" value="1"/>
</dbReference>
<evidence type="ECO:0000256" key="2">
    <source>
        <dbReference type="ARBA" id="ARBA00023180"/>
    </source>
</evidence>
<evidence type="ECO:0000313" key="8">
    <source>
        <dbReference type="Proteomes" id="UP001217089"/>
    </source>
</evidence>
<feature type="domain" description="Copper type II ascorbate-dependent monooxygenase N-terminal" evidence="4">
    <location>
        <begin position="195"/>
        <end position="257"/>
    </location>
</feature>
<dbReference type="PANTHER" id="PTHR10157">
    <property type="entry name" value="DOPAMINE BETA HYDROXYLASE RELATED"/>
    <property type="match status" value="1"/>
</dbReference>
<evidence type="ECO:0000256" key="1">
    <source>
        <dbReference type="ARBA" id="ARBA00023157"/>
    </source>
</evidence>
<keyword evidence="8" id="KW-1185">Reference proteome</keyword>
<dbReference type="SUPFAM" id="SSF49742">
    <property type="entry name" value="PHM/PNGase F"/>
    <property type="match status" value="2"/>
</dbReference>
<dbReference type="Pfam" id="PF24784">
    <property type="entry name" value="Temptin_C"/>
    <property type="match status" value="1"/>
</dbReference>
<dbReference type="Gene3D" id="2.60.120.230">
    <property type="match status" value="1"/>
</dbReference>
<dbReference type="InterPro" id="IPR057626">
    <property type="entry name" value="S-S_Temptin"/>
</dbReference>
<keyword evidence="2" id="KW-0325">Glycoprotein</keyword>
<feature type="chain" id="PRO_5045239372" evidence="3">
    <location>
        <begin position="21"/>
        <end position="434"/>
    </location>
</feature>
<evidence type="ECO:0000259" key="5">
    <source>
        <dbReference type="Pfam" id="PF03712"/>
    </source>
</evidence>
<dbReference type="PANTHER" id="PTHR10157:SF23">
    <property type="entry name" value="MOXD1 HOMOLOG 1"/>
    <property type="match status" value="1"/>
</dbReference>
<dbReference type="Gene3D" id="2.60.120.310">
    <property type="entry name" value="Copper type II, ascorbate-dependent monooxygenase, N-terminal domain"/>
    <property type="match status" value="1"/>
</dbReference>
<name>A0ABQ9E978_TEGGR</name>
<keyword evidence="1" id="KW-1015">Disulfide bond</keyword>
<dbReference type="Proteomes" id="UP001217089">
    <property type="component" value="Unassembled WGS sequence"/>
</dbReference>
<dbReference type="Pfam" id="PF01082">
    <property type="entry name" value="Cu2_monooxygen"/>
    <property type="match status" value="1"/>
</dbReference>
<dbReference type="InterPro" id="IPR000323">
    <property type="entry name" value="Cu2_ascorb_mOase_N"/>
</dbReference>
<reference evidence="7 8" key="1">
    <citation type="submission" date="2022-12" db="EMBL/GenBank/DDBJ databases">
        <title>Chromosome-level genome of Tegillarca granosa.</title>
        <authorList>
            <person name="Kim J."/>
        </authorList>
    </citation>
    <scope>NUCLEOTIDE SEQUENCE [LARGE SCALE GENOMIC DNA]</scope>
    <source>
        <strain evidence="7">Teg-2019</strain>
        <tissue evidence="7">Adductor muscle</tissue>
    </source>
</reference>
<proteinExistence type="predicted"/>
<feature type="signal peptide" evidence="3">
    <location>
        <begin position="1"/>
        <end position="20"/>
    </location>
</feature>
<sequence length="434" mass="49495">MHIFIQNLFTILWFIRLVSSCYTFETIKICICLFGYWQSVTSFRHYQDLIPNGQNVPHSCIENFLWHGIGHQSFKGGGPLNRFGVDFIKLKKVWKKLCPLDSDGDGMTNGQELGDPECKWTRNQMPERTVKITNPGNKINEGNEIIPQLKLTYLIIGICDPINSLACKGRNYFLKCKEDHPPCSVLKEEGIKNTTVRMPRTSIPAQQTTYVHTFVELPSDGDYHLVAAKPFLDNVRAIHHIELFGCDEYNTDVVHWNNPEGYSNLTDSSGMTLFYTTKLRKHDIGTIMVGQMSIDIPPRSDRVAISGTCSSKCTRDKLTSPINITLLGHHMHYQGIAAKMELFRNKTKIAVLSNNEHYSYDLSRPIHLKTQIQMLPGDEIKMSCLYTSKYKTTPTHYGQGVTSEMCYGFVYFYPIEHSPLSRCIDTGIFCLCTY</sequence>
<dbReference type="InterPro" id="IPR008977">
    <property type="entry name" value="PHM/PNGase_F_dom_sf"/>
</dbReference>
<dbReference type="InterPro" id="IPR024548">
    <property type="entry name" value="Cu2_monoox_C"/>
</dbReference>
<dbReference type="InterPro" id="IPR014784">
    <property type="entry name" value="Cu2_ascorb_mOase-like_C"/>
</dbReference>
<evidence type="ECO:0000313" key="7">
    <source>
        <dbReference type="EMBL" id="KAJ8300437.1"/>
    </source>
</evidence>
<accession>A0ABQ9E978</accession>
<dbReference type="EMBL" id="JARBDR010000919">
    <property type="protein sequence ID" value="KAJ8300437.1"/>
    <property type="molecule type" value="Genomic_DNA"/>
</dbReference>
<keyword evidence="3" id="KW-0732">Signal</keyword>
<evidence type="ECO:0000256" key="3">
    <source>
        <dbReference type="SAM" id="SignalP"/>
    </source>
</evidence>
<feature type="domain" description="Copper type II ascorbate-dependent monooxygenase C-terminal" evidence="5">
    <location>
        <begin position="285"/>
        <end position="425"/>
    </location>
</feature>
<feature type="domain" description="Temptin Cys/Cys disulfide" evidence="6">
    <location>
        <begin position="41"/>
        <end position="136"/>
    </location>
</feature>
<dbReference type="InterPro" id="IPR000945">
    <property type="entry name" value="DBH-like"/>
</dbReference>
<gene>
    <name evidence="7" type="ORF">KUTeg_021956</name>
</gene>
<protein>
    <submittedName>
        <fullName evidence="7">Uncharacterized protein</fullName>
    </submittedName>
</protein>
<comment type="caution">
    <text evidence="7">The sequence shown here is derived from an EMBL/GenBank/DDBJ whole genome shotgun (WGS) entry which is preliminary data.</text>
</comment>
<dbReference type="InterPro" id="IPR036939">
    <property type="entry name" value="Cu2_ascorb_mOase_N_sf"/>
</dbReference>
<organism evidence="7 8">
    <name type="scientific">Tegillarca granosa</name>
    <name type="common">Malaysian cockle</name>
    <name type="synonym">Anadara granosa</name>
    <dbReference type="NCBI Taxonomy" id="220873"/>
    <lineage>
        <taxon>Eukaryota</taxon>
        <taxon>Metazoa</taxon>
        <taxon>Spiralia</taxon>
        <taxon>Lophotrochozoa</taxon>
        <taxon>Mollusca</taxon>
        <taxon>Bivalvia</taxon>
        <taxon>Autobranchia</taxon>
        <taxon>Pteriomorphia</taxon>
        <taxon>Arcoida</taxon>
        <taxon>Arcoidea</taxon>
        <taxon>Arcidae</taxon>
        <taxon>Tegillarca</taxon>
    </lineage>
</organism>